<name>A0AB73IM18_9BURK</name>
<evidence type="ECO:0000313" key="2">
    <source>
        <dbReference type="Proteomes" id="UP001229486"/>
    </source>
</evidence>
<reference evidence="1" key="1">
    <citation type="submission" date="2023-07" db="EMBL/GenBank/DDBJ databases">
        <title>Sorghum-associated microbial communities from plants grown in Nebraska, USA.</title>
        <authorList>
            <person name="Schachtman D."/>
        </authorList>
    </citation>
    <scope>NUCLEOTIDE SEQUENCE</scope>
    <source>
        <strain evidence="1">DS1061</strain>
    </source>
</reference>
<protein>
    <recommendedName>
        <fullName evidence="3">Lipopolysaccharide heptosyltransferase family protein</fullName>
    </recommendedName>
</protein>
<accession>A0AB73IM18</accession>
<dbReference type="Gene3D" id="3.40.50.2000">
    <property type="entry name" value="Glycogen Phosphorylase B"/>
    <property type="match status" value="1"/>
</dbReference>
<proteinExistence type="predicted"/>
<gene>
    <name evidence="1" type="ORF">J2793_006420</name>
</gene>
<dbReference type="AlphaFoldDB" id="A0AB73IM18"/>
<comment type="caution">
    <text evidence="1">The sequence shown here is derived from an EMBL/GenBank/DDBJ whole genome shotgun (WGS) entry which is preliminary data.</text>
</comment>
<sequence>MHIQQAPENPAETDPVGKNPFQLICHKFRSDLAVPNVTGVGDVMMYTRLVEEVAMRYGRPINLLTGPIQPTDGVGALKDEEPFPIWRGNPFIGQIFDLAELSPESMTLVNASHERHCHFGHIISNICAEYGIVPRAIRPSLFLTEAECRDALLKLSRLPRPVLCVHPYGTSSPKVGHPWYEDEWHRLLSSLPPTMSVVEVGVHGKEDKGFSNKRFRTTIREMMALVWASDMFLGFDSSVAHVATAFGKPAMVLWDPIRKSEIDTEPGMGPAAFARWSYPQNKNLMLLGESQGEIRRIAIQWISDVMRSIGAQY</sequence>
<organism evidence="1 2">
    <name type="scientific">Paraburkholderia caledonica</name>
    <dbReference type="NCBI Taxonomy" id="134536"/>
    <lineage>
        <taxon>Bacteria</taxon>
        <taxon>Pseudomonadati</taxon>
        <taxon>Pseudomonadota</taxon>
        <taxon>Betaproteobacteria</taxon>
        <taxon>Burkholderiales</taxon>
        <taxon>Burkholderiaceae</taxon>
        <taxon>Paraburkholderia</taxon>
    </lineage>
</organism>
<dbReference type="EMBL" id="JAURTK010000014">
    <property type="protein sequence ID" value="MDP9650945.1"/>
    <property type="molecule type" value="Genomic_DNA"/>
</dbReference>
<dbReference type="RefSeq" id="WP_392395677.1">
    <property type="nucleotide sequence ID" value="NZ_JAURTK010000014.1"/>
</dbReference>
<dbReference type="Proteomes" id="UP001229486">
    <property type="component" value="Unassembled WGS sequence"/>
</dbReference>
<evidence type="ECO:0008006" key="3">
    <source>
        <dbReference type="Google" id="ProtNLM"/>
    </source>
</evidence>
<dbReference type="SUPFAM" id="SSF53756">
    <property type="entry name" value="UDP-Glycosyltransferase/glycogen phosphorylase"/>
    <property type="match status" value="1"/>
</dbReference>
<evidence type="ECO:0000313" key="1">
    <source>
        <dbReference type="EMBL" id="MDP9650945.1"/>
    </source>
</evidence>